<evidence type="ECO:0000256" key="17">
    <source>
        <dbReference type="SAM" id="Phobius"/>
    </source>
</evidence>
<keyword evidence="13" id="KW-0503">Monooxygenase</keyword>
<evidence type="ECO:0000256" key="11">
    <source>
        <dbReference type="ARBA" id="ARBA00023002"/>
    </source>
</evidence>
<dbReference type="GO" id="GO:0020037">
    <property type="term" value="F:heme binding"/>
    <property type="evidence" value="ECO:0007669"/>
    <property type="project" value="InterPro"/>
</dbReference>
<dbReference type="Gene3D" id="3.40.50.150">
    <property type="entry name" value="Vaccinia Virus protein VP39"/>
    <property type="match status" value="1"/>
</dbReference>
<gene>
    <name evidence="15" type="primary">COQ5</name>
    <name evidence="18" type="ORF">GQ26_0150360</name>
</gene>
<evidence type="ECO:0000256" key="15">
    <source>
        <dbReference type="HAMAP-Rule" id="MF_03191"/>
    </source>
</evidence>
<comment type="function">
    <text evidence="15">Methyltransferase required for the conversion of 2-polyprenyl-6-methoxy-1,4-benzoquinol (DDMQH2) to 2-polyprenyl-3-methyl-6-methoxy-1,4-benzoquinol (DMQH2).</text>
</comment>
<dbReference type="GO" id="GO:0008425">
    <property type="term" value="F:2-methoxy-6-polyprenyl-1,4-benzoquinol methyltransferase activity"/>
    <property type="evidence" value="ECO:0007669"/>
    <property type="project" value="UniProtKB-UniRule"/>
</dbReference>
<feature type="binding site" evidence="15">
    <location>
        <position position="671"/>
    </location>
    <ligand>
        <name>S-adenosyl-L-methionine</name>
        <dbReference type="ChEBI" id="CHEBI:59789"/>
    </ligand>
</feature>
<dbReference type="Pfam" id="PF01209">
    <property type="entry name" value="Ubie_methyltran"/>
    <property type="match status" value="1"/>
</dbReference>
<dbReference type="EMBL" id="JPOX01000015">
    <property type="protein sequence ID" value="KFX47290.1"/>
    <property type="molecule type" value="Genomic_DNA"/>
</dbReference>
<feature type="binding site" evidence="15">
    <location>
        <position position="745"/>
    </location>
    <ligand>
        <name>S-adenosyl-L-methionine</name>
        <dbReference type="ChEBI" id="CHEBI:59789"/>
    </ligand>
</feature>
<dbReference type="UniPathway" id="UPA00232"/>
<dbReference type="InterPro" id="IPR001128">
    <property type="entry name" value="Cyt_P450"/>
</dbReference>
<feature type="transmembrane region" description="Helical" evidence="17">
    <location>
        <begin position="34"/>
        <end position="51"/>
    </location>
</feature>
<dbReference type="PRINTS" id="PR00463">
    <property type="entry name" value="EP450I"/>
</dbReference>
<evidence type="ECO:0000256" key="6">
    <source>
        <dbReference type="ARBA" id="ARBA00022679"/>
    </source>
</evidence>
<keyword evidence="9 16" id="KW-0479">Metal-binding</keyword>
<dbReference type="PROSITE" id="PS51608">
    <property type="entry name" value="SAM_MT_UBIE"/>
    <property type="match status" value="1"/>
</dbReference>
<feature type="binding site" evidence="15">
    <location>
        <begin position="727"/>
        <end position="728"/>
    </location>
    <ligand>
        <name>S-adenosyl-L-methionine</name>
        <dbReference type="ChEBI" id="CHEBI:59789"/>
    </ligand>
</feature>
<protein>
    <recommendedName>
        <fullName evidence="15">2-methoxy-6-polyprenyl-1,4-benzoquinol methylase, mitochondrial</fullName>
        <ecNumber evidence="15">2.1.1.201</ecNumber>
    </recommendedName>
    <alternativeName>
        <fullName evidence="15">Ubiquinone biosynthesis methyltransferase COQ5</fullName>
    </alternativeName>
</protein>
<dbReference type="GO" id="GO:0016705">
    <property type="term" value="F:oxidoreductase activity, acting on paired donors, with incorporation or reduction of molecular oxygen"/>
    <property type="evidence" value="ECO:0007669"/>
    <property type="project" value="InterPro"/>
</dbReference>
<evidence type="ECO:0000256" key="13">
    <source>
        <dbReference type="ARBA" id="ARBA00023033"/>
    </source>
</evidence>
<evidence type="ECO:0000256" key="8">
    <source>
        <dbReference type="ARBA" id="ARBA00022692"/>
    </source>
</evidence>
<keyword evidence="5 16" id="KW-0349">Heme</keyword>
<comment type="caution">
    <text evidence="18">The sequence shown here is derived from an EMBL/GenBank/DDBJ whole genome shotgun (WGS) entry which is preliminary data.</text>
</comment>
<dbReference type="eggNOG" id="KOG0158">
    <property type="taxonomic scope" value="Eukaryota"/>
</dbReference>
<keyword evidence="12 16" id="KW-0408">Iron</keyword>
<dbReference type="AlphaFoldDB" id="A0A093V545"/>
<dbReference type="GO" id="GO:0031314">
    <property type="term" value="C:extrinsic component of mitochondrial inner membrane"/>
    <property type="evidence" value="ECO:0007669"/>
    <property type="project" value="UniProtKB-UniRule"/>
</dbReference>
<dbReference type="InterPro" id="IPR002401">
    <property type="entry name" value="Cyt_P450_E_grp-I"/>
</dbReference>
<dbReference type="FunFam" id="1.10.630.10:FF:000063">
    <property type="entry name" value="Cytochrome P450 monooxygenase"/>
    <property type="match status" value="1"/>
</dbReference>
<comment type="similarity">
    <text evidence="3">Belongs to the cytochrome P450 family.</text>
</comment>
<dbReference type="SUPFAM" id="SSF48264">
    <property type="entry name" value="Cytochrome P450"/>
    <property type="match status" value="1"/>
</dbReference>
<proteinExistence type="inferred from homology"/>
<comment type="subcellular location">
    <subcellularLocation>
        <location evidence="2">Membrane</location>
    </subcellularLocation>
    <subcellularLocation>
        <location evidence="15">Mitochondrion inner membrane</location>
        <topology evidence="15">Peripheral membrane protein</topology>
        <orientation evidence="15">Matrix side</orientation>
    </subcellularLocation>
</comment>
<evidence type="ECO:0000256" key="12">
    <source>
        <dbReference type="ARBA" id="ARBA00023004"/>
    </source>
</evidence>
<dbReference type="CDD" id="cd02440">
    <property type="entry name" value="AdoMet_MTases"/>
    <property type="match status" value="1"/>
</dbReference>
<evidence type="ECO:0000256" key="3">
    <source>
        <dbReference type="ARBA" id="ARBA00010617"/>
    </source>
</evidence>
<keyword evidence="10 17" id="KW-1133">Transmembrane helix</keyword>
<dbReference type="InterPro" id="IPR036396">
    <property type="entry name" value="Cyt_P450_sf"/>
</dbReference>
<name>A0A093V545_TALMA</name>
<comment type="subunit">
    <text evidence="15">Component of a multi-subunit COQ enzyme complex, composed of at least COQ3, COQ4, COQ5, COQ6, COQ7 and COQ9.</text>
</comment>
<dbReference type="PROSITE" id="PS01184">
    <property type="entry name" value="UBIE_2"/>
    <property type="match status" value="1"/>
</dbReference>
<dbReference type="Pfam" id="PF00067">
    <property type="entry name" value="p450"/>
    <property type="match status" value="1"/>
</dbReference>
<dbReference type="GO" id="GO:1902181">
    <property type="term" value="P:verruculogen biosynthetic process"/>
    <property type="evidence" value="ECO:0007669"/>
    <property type="project" value="UniProtKB-ARBA"/>
</dbReference>
<dbReference type="GO" id="GO:0004497">
    <property type="term" value="F:monooxygenase activity"/>
    <property type="evidence" value="ECO:0007669"/>
    <property type="project" value="UniProtKB-KW"/>
</dbReference>
<evidence type="ECO:0000256" key="9">
    <source>
        <dbReference type="ARBA" id="ARBA00022723"/>
    </source>
</evidence>
<keyword evidence="7 15" id="KW-0949">S-adenosyl-L-methionine</keyword>
<evidence type="ECO:0000256" key="4">
    <source>
        <dbReference type="ARBA" id="ARBA00022603"/>
    </source>
</evidence>
<dbReference type="EC" id="2.1.1.201" evidence="15"/>
<reference evidence="18" key="1">
    <citation type="journal article" date="2014" name="PLoS Genet.">
        <title>Signature Gene Expression Reveals Novel Clues to the Molecular Mechanisms of Dimorphic Transition in Penicillium marneffei.</title>
        <authorList>
            <person name="Yang E."/>
            <person name="Wang G."/>
            <person name="Cai J."/>
            <person name="Woo P.C."/>
            <person name="Lau S.K."/>
            <person name="Yuen K.-Y."/>
            <person name="Chow W.-N."/>
            <person name="Lin X."/>
        </authorList>
    </citation>
    <scope>NUCLEOTIDE SEQUENCE [LARGE SCALE GENOMIC DNA]</scope>
    <source>
        <strain evidence="18">PM1</strain>
    </source>
</reference>
<dbReference type="HOGENOM" id="CLU_332647_0_0_1"/>
<dbReference type="Gene3D" id="1.10.630.10">
    <property type="entry name" value="Cytochrome P450"/>
    <property type="match status" value="1"/>
</dbReference>
<dbReference type="PANTHER" id="PTHR24305">
    <property type="entry name" value="CYTOCHROME P450"/>
    <property type="match status" value="1"/>
</dbReference>
<sequence>MAITGESVAAFALGTAVYILFFNRGEHHLYPQRYLNAFGAAVIATAALLYFRHHLPLLEALRTTTGLSLSFLAGLYSSLLFYRQFLHPLNKFPGPFGTRISALFLSVKFSKADSSRQYLALHKKYGDFVRTGSSDLSIIHPKGVQAVYGPGTQCTKGDAYDATNPIKSLHSFRDRQSHDNRRRVWSAAFGDTALRGYEKRIRKYRDMLIATFAASEGKPVNVVQWFNNYSFDIIGDLAFGQSFDMLKKDELHWSVRLLAEAFEPLAYALPTWIFRLVQVIPGATKDWFRFLDFCRERIITRMKNTPDIPDITSTLLAPLEGKKISTEDLNLLVGDSQLMMAAGGDTTATTLSSIIFELCLHPDQLEELRKEVAPYMTDPSGDVLNEKIAHIDRLNGIIYEALRLHPPVAGIIQRKTPPEGIWIDDIHVPGNMFVFCPQYAIGHSEAIYEKPEEFIPERWYSRPELVKEKSAFAPFLIGTYGCIGRPLAMMNLRSTLARLITTFDIKFAEGEDGSSFDGKSTNHFLWVPADLFISFTKRVPNKTPSQVQSSVGSGKSSFTSIHQRSHLASIPHASESTNTIITTKIRGESRMTHFGFENIPEAEKESRVGAVFSSVASSYDTMNDLMSLGIHRLWKDHFVRSLNPGSPKVSSTQSEDDGQKGWNILDIAGGSGDIAFRMLDHATNINNDRDTRVTVSDINPDMLAEGRKRSLDTPYYNTKRLSFMVANAEHMPQIPSNSVDLYTVSFGIRNFTNKQAALNEAFRVLKPGGVFACMEFSKVQDFALFNEVYKRWSFSAIPLIGQLVAGDRASYQYLVESIEKFPSQEEFRDMIAKAGFVIPGRGYENLSFGIAAIHKGVKPV</sequence>
<dbReference type="GO" id="GO:0005506">
    <property type="term" value="F:iron ion binding"/>
    <property type="evidence" value="ECO:0007669"/>
    <property type="project" value="InterPro"/>
</dbReference>
<evidence type="ECO:0000256" key="10">
    <source>
        <dbReference type="ARBA" id="ARBA00022989"/>
    </source>
</evidence>
<keyword evidence="11" id="KW-0560">Oxidoreductase</keyword>
<feature type="transmembrane region" description="Helical" evidence="17">
    <location>
        <begin position="63"/>
        <end position="82"/>
    </location>
</feature>
<dbReference type="InterPro" id="IPR004033">
    <property type="entry name" value="UbiE/COQ5_MeTrFase"/>
</dbReference>
<feature type="transmembrane region" description="Helical" evidence="17">
    <location>
        <begin position="6"/>
        <end position="22"/>
    </location>
</feature>
<dbReference type="PRINTS" id="PR00385">
    <property type="entry name" value="P450"/>
</dbReference>
<dbReference type="NCBIfam" id="TIGR01934">
    <property type="entry name" value="MenG_MenH_UbiE"/>
    <property type="match status" value="1"/>
</dbReference>
<evidence type="ECO:0000313" key="18">
    <source>
        <dbReference type="EMBL" id="KFX47290.1"/>
    </source>
</evidence>
<keyword evidence="14 15" id="KW-0472">Membrane</keyword>
<comment type="catalytic activity">
    <reaction evidence="15">
        <text>a 2-methoxy-6-(all-trans-polyprenyl)benzene-1,4-diol + S-adenosyl-L-methionine = a 5-methoxy-2-methyl-3-(all-trans-polyprenyl)benzene-1,4-diol + S-adenosyl-L-homocysteine + H(+)</text>
        <dbReference type="Rhea" id="RHEA:28286"/>
        <dbReference type="Rhea" id="RHEA-COMP:10858"/>
        <dbReference type="Rhea" id="RHEA-COMP:10859"/>
        <dbReference type="ChEBI" id="CHEBI:15378"/>
        <dbReference type="ChEBI" id="CHEBI:57856"/>
        <dbReference type="ChEBI" id="CHEBI:59789"/>
        <dbReference type="ChEBI" id="CHEBI:84166"/>
        <dbReference type="ChEBI" id="CHEBI:84167"/>
        <dbReference type="EC" id="2.1.1.201"/>
    </reaction>
</comment>
<dbReference type="InterPro" id="IPR029063">
    <property type="entry name" value="SAM-dependent_MTases_sf"/>
</dbReference>
<feature type="binding site" description="axial binding residue" evidence="16">
    <location>
        <position position="482"/>
    </location>
    <ligand>
        <name>heme</name>
        <dbReference type="ChEBI" id="CHEBI:30413"/>
    </ligand>
    <ligandPart>
        <name>Fe</name>
        <dbReference type="ChEBI" id="CHEBI:18248"/>
    </ligandPart>
</feature>
<evidence type="ECO:0000256" key="16">
    <source>
        <dbReference type="PIRSR" id="PIRSR602401-1"/>
    </source>
</evidence>
<accession>A0A093V545</accession>
<dbReference type="FunFam" id="3.40.50.150:FF:000133">
    <property type="entry name" value="2-methoxy-6-polyprenyl-1,4-benzoquinol methylase, mitochondrial"/>
    <property type="match status" value="1"/>
</dbReference>
<dbReference type="PANTHER" id="PTHR24305:SF112">
    <property type="entry name" value="L-ORNITHINE-N5-MONOOXYGENASE (EUROFUNG)"/>
    <property type="match status" value="1"/>
</dbReference>
<evidence type="ECO:0000256" key="1">
    <source>
        <dbReference type="ARBA" id="ARBA00001971"/>
    </source>
</evidence>
<keyword evidence="15" id="KW-0999">Mitochondrion inner membrane</keyword>
<dbReference type="GO" id="GO:0032259">
    <property type="term" value="P:methylation"/>
    <property type="evidence" value="ECO:0007669"/>
    <property type="project" value="UniProtKB-KW"/>
</dbReference>
<keyword evidence="4 15" id="KW-0489">Methyltransferase</keyword>
<evidence type="ECO:0000256" key="14">
    <source>
        <dbReference type="ARBA" id="ARBA00023136"/>
    </source>
</evidence>
<dbReference type="InterPro" id="IPR050121">
    <property type="entry name" value="Cytochrome_P450_monoxygenase"/>
</dbReference>
<evidence type="ECO:0000256" key="5">
    <source>
        <dbReference type="ARBA" id="ARBA00022617"/>
    </source>
</evidence>
<comment type="similarity">
    <text evidence="15">Belongs to the class I-like SAM-binding methyltransferase superfamily. MenG/UbiE family.</text>
</comment>
<keyword evidence="15" id="KW-0831">Ubiquinone biosynthesis</keyword>
<organism evidence="18">
    <name type="scientific">Talaromyces marneffei PM1</name>
    <dbReference type="NCBI Taxonomy" id="1077442"/>
    <lineage>
        <taxon>Eukaryota</taxon>
        <taxon>Fungi</taxon>
        <taxon>Dikarya</taxon>
        <taxon>Ascomycota</taxon>
        <taxon>Pezizomycotina</taxon>
        <taxon>Eurotiomycetes</taxon>
        <taxon>Eurotiomycetidae</taxon>
        <taxon>Eurotiales</taxon>
        <taxon>Trichocomaceae</taxon>
        <taxon>Talaromyces</taxon>
        <taxon>Talaromyces sect. Talaromyces</taxon>
    </lineage>
</organism>
<comment type="cofactor">
    <cofactor evidence="1 16">
        <name>heme</name>
        <dbReference type="ChEBI" id="CHEBI:30413"/>
    </cofactor>
</comment>
<comment type="pathway">
    <text evidence="15">Cofactor biosynthesis; ubiquinone biosynthesis.</text>
</comment>
<dbReference type="InterPro" id="IPR023576">
    <property type="entry name" value="UbiE/COQ5_MeTrFase_CS"/>
</dbReference>
<keyword evidence="15" id="KW-0496">Mitochondrion</keyword>
<dbReference type="CDD" id="cd11061">
    <property type="entry name" value="CYP67-like"/>
    <property type="match status" value="1"/>
</dbReference>
<keyword evidence="8 17" id="KW-0812">Transmembrane</keyword>
<feature type="binding site" evidence="15">
    <location>
        <position position="697"/>
    </location>
    <ligand>
        <name>S-adenosyl-L-methionine</name>
        <dbReference type="ChEBI" id="CHEBI:59789"/>
    </ligand>
</feature>
<dbReference type="SUPFAM" id="SSF53335">
    <property type="entry name" value="S-adenosyl-L-methionine-dependent methyltransferases"/>
    <property type="match status" value="1"/>
</dbReference>
<evidence type="ECO:0000256" key="2">
    <source>
        <dbReference type="ARBA" id="ARBA00004370"/>
    </source>
</evidence>
<evidence type="ECO:0000256" key="7">
    <source>
        <dbReference type="ARBA" id="ARBA00022691"/>
    </source>
</evidence>
<dbReference type="PROSITE" id="PS01183">
    <property type="entry name" value="UBIE_1"/>
    <property type="match status" value="1"/>
</dbReference>
<keyword evidence="6 15" id="KW-0808">Transferase</keyword>
<dbReference type="HAMAP" id="MF_01813">
    <property type="entry name" value="MenG_UbiE_methyltr"/>
    <property type="match status" value="1"/>
</dbReference>